<dbReference type="InterPro" id="IPR043502">
    <property type="entry name" value="DNA/RNA_pol_sf"/>
</dbReference>
<evidence type="ECO:0000256" key="11">
    <source>
        <dbReference type="ARBA" id="ARBA00047899"/>
    </source>
</evidence>
<evidence type="ECO:0000256" key="6">
    <source>
        <dbReference type="ARBA" id="ARBA00022741"/>
    </source>
</evidence>
<comment type="catalytic activity">
    <reaction evidence="13">
        <text>DNA(n) + a 2'-deoxyribonucleoside 5'-triphosphate = DNA(n+1) + diphosphate</text>
        <dbReference type="Rhea" id="RHEA:22508"/>
        <dbReference type="Rhea" id="RHEA-COMP:17339"/>
        <dbReference type="Rhea" id="RHEA-COMP:17340"/>
        <dbReference type="ChEBI" id="CHEBI:33019"/>
        <dbReference type="ChEBI" id="CHEBI:61560"/>
        <dbReference type="ChEBI" id="CHEBI:173112"/>
        <dbReference type="EC" id="2.7.7.7"/>
    </reaction>
</comment>
<keyword evidence="17" id="KW-1185">Reference proteome</keyword>
<dbReference type="InterPro" id="IPR004868">
    <property type="entry name" value="DNA-dir_DNA_pol_B_mt/vir"/>
</dbReference>
<dbReference type="PROSITE" id="PS50011">
    <property type="entry name" value="PROTEIN_KINASE_DOM"/>
    <property type="match status" value="1"/>
</dbReference>
<dbReference type="PANTHER" id="PTHR24347">
    <property type="entry name" value="SERINE/THREONINE-PROTEIN KINASE"/>
    <property type="match status" value="1"/>
</dbReference>
<keyword evidence="10" id="KW-0238">DNA-binding</keyword>
<evidence type="ECO:0000256" key="9">
    <source>
        <dbReference type="ARBA" id="ARBA00022932"/>
    </source>
</evidence>
<evidence type="ECO:0000256" key="1">
    <source>
        <dbReference type="ARBA" id="ARBA00005755"/>
    </source>
</evidence>
<keyword evidence="2" id="KW-0723">Serine/threonine-protein kinase</keyword>
<evidence type="ECO:0000313" key="16">
    <source>
        <dbReference type="EMBL" id="PRP87025.1"/>
    </source>
</evidence>
<dbReference type="OrthoDB" id="414982at2759"/>
<evidence type="ECO:0000256" key="10">
    <source>
        <dbReference type="ARBA" id="ARBA00023125"/>
    </source>
</evidence>
<evidence type="ECO:0000256" key="7">
    <source>
        <dbReference type="ARBA" id="ARBA00022777"/>
    </source>
</evidence>
<protein>
    <submittedName>
        <fullName evidence="16">Calcium/calmodulin-dependent protein kinase type 1D</fullName>
    </submittedName>
</protein>
<dbReference type="Proteomes" id="UP000241769">
    <property type="component" value="Unassembled WGS sequence"/>
</dbReference>
<accession>A0A2P6NST4</accession>
<organism evidence="16 17">
    <name type="scientific">Planoprotostelium fungivorum</name>
    <dbReference type="NCBI Taxonomy" id="1890364"/>
    <lineage>
        <taxon>Eukaryota</taxon>
        <taxon>Amoebozoa</taxon>
        <taxon>Evosea</taxon>
        <taxon>Variosea</taxon>
        <taxon>Cavosteliida</taxon>
        <taxon>Cavosteliaceae</taxon>
        <taxon>Planoprotostelium</taxon>
    </lineage>
</organism>
<evidence type="ECO:0000256" key="3">
    <source>
        <dbReference type="ARBA" id="ARBA00022679"/>
    </source>
</evidence>
<dbReference type="GO" id="GO:0003677">
    <property type="term" value="F:DNA binding"/>
    <property type="evidence" value="ECO:0007669"/>
    <property type="project" value="UniProtKB-KW"/>
</dbReference>
<gene>
    <name evidence="16" type="ORF">PROFUN_04761</name>
</gene>
<dbReference type="Pfam" id="PF03175">
    <property type="entry name" value="DNA_pol_B_2"/>
    <property type="match status" value="1"/>
</dbReference>
<dbReference type="Pfam" id="PF00069">
    <property type="entry name" value="Pkinase"/>
    <property type="match status" value="1"/>
</dbReference>
<evidence type="ECO:0000259" key="15">
    <source>
        <dbReference type="PROSITE" id="PS50011"/>
    </source>
</evidence>
<evidence type="ECO:0000256" key="4">
    <source>
        <dbReference type="ARBA" id="ARBA00022695"/>
    </source>
</evidence>
<dbReference type="SUPFAM" id="SSF56112">
    <property type="entry name" value="Protein kinase-like (PK-like)"/>
    <property type="match status" value="1"/>
</dbReference>
<dbReference type="InterPro" id="IPR023211">
    <property type="entry name" value="DNA_pol_palm_dom_sf"/>
</dbReference>
<evidence type="ECO:0000256" key="13">
    <source>
        <dbReference type="ARBA" id="ARBA00049244"/>
    </source>
</evidence>
<sequence>MCPLLQTWRNLASWPSETEYEHAVKGTTNYRTLLMTKNNMELLNYVNVAQISYQNILKNHLMYDLRTIPSQTIYNLISDSIYGGRCEVFKRHAEEGDGMIMGLDENNLYGWAMMQKLPYGNMILHTDRSYCSNLLDRLKNISKQQHQLPYNQRYIAERTYPLPEKIQLDESIQVSSYMDHLKSQLKTKHNKTALQTEKLMYNLFPKDNYCIYSETLKYLLENNLCCINDIYETEKLMYNLFPKDNYCIYSETLKYLLENNLCCINDIYEVIEQPIDYVLKDYVEDMTACRQKAEDGIYMGKQTTDDNLITKSSSEKEFYKLMVNSGFGKMLQSDDKLHTGTTEDTPNISIPLWYVTDKLCKGHPQEQLNCLEASIQCESYLIKDFLSELNGYLCHLNGEPHVNIRGLQNKFTLDVKRNRISLSHFNIDEGRLVSRSGIDWLPFSEAEKWFLYPSNPLKKKWDQCLRGLKNITNAKALYMKIQRGMEEILNINHQSLKGVIAMKIIQHPKSMGEIVEEAKRLKATPVKSLLKSPLGKKEQREAWWAQLIKDMIPLSDLRYKKIKKHMELDNIPGLTLLKAFRKKINEEIVKNYLLVQSESRQCNHSWKENEEEIHKHFTPIIDGLQQVLDMKKYGPDDHDGRFAVEYFLVPDPKALNTIMWLYNERAPDGSLGRHDKFCPFCTCKRKNIGTIFVLPQRFVGGLLKYYGREDLIRKNIQALPGMSNWEWRISPDEEFTDPLQVLRSRILFKYYVDPPDAYLSENKEVMDKLETLLESTKVLMRRWTTPEKIFVWYFHILLMHLPVLLSVDGGIALYSNEGAEGSHSLARILSVNTYRGVIGRAGKRGSAVLQLFLILLRRVYITAHHEECIWLGAPDHRKMAPTDESFQKQVEGAREEWTKAFQEEYDHISAVVKSLTMAMSAEEISFDPAINEDDQSFDVSNLPNEEATSYVFNAFDFTDLNLNFDITSVSLTEVAPTIFDEEPISSMNCTICGVNSAEGNQFEISGTLFNACISCYEQNSAAETFSESTIETSLVPNSSQVPTRHNPGTSKYEDVAVKSTDRAVYTNSFWFTTSAKDFECFVDASIVQPAHAYLTNIHLCYHIHGQKGKEKNTVKVIPNAVVIGTRKSEEIWFTFLNRHFIYKIIYKVWKGKTDEIKHTNQQADSPLPEDDLLDSPNRLEVYDDVIPTISDTHIERNFTFTKNIGTGAFSVVRLATDRRTGAKRAVKVIDKIAVGKEKKEMLEREVDILKRIQHQHIIAVVEIYETSKHLYLVMELALGGELFDAIVKRGKYSERDAAVIVRQITEAISYLHTKGDSQIVMQSLNGTTDDVKPENLLIGGGKAIDIKIADFACGTPGYVAPEVLQGDGLLTCGVLVLCGFPPFYADSNTKLFEKIMHARFSFPSPYWSKVSDEAKDLIRKLLVVNPKTRYTCEQTLSHPWLKFCCCGAQEYAFRQSNQWRPIFINNLNSR</sequence>
<feature type="binding site" evidence="14">
    <location>
        <position position="1236"/>
    </location>
    <ligand>
        <name>ATP</name>
        <dbReference type="ChEBI" id="CHEBI:30616"/>
    </ligand>
</feature>
<evidence type="ECO:0000256" key="2">
    <source>
        <dbReference type="ARBA" id="ARBA00022527"/>
    </source>
</evidence>
<name>A0A2P6NST4_9EUKA</name>
<dbReference type="GO" id="GO:0004674">
    <property type="term" value="F:protein serine/threonine kinase activity"/>
    <property type="evidence" value="ECO:0007669"/>
    <property type="project" value="UniProtKB-KW"/>
</dbReference>
<keyword evidence="3" id="KW-0808">Transferase</keyword>
<dbReference type="InterPro" id="IPR011009">
    <property type="entry name" value="Kinase-like_dom_sf"/>
</dbReference>
<reference evidence="16 17" key="1">
    <citation type="journal article" date="2018" name="Genome Biol. Evol.">
        <title>Multiple Roots of Fruiting Body Formation in Amoebozoa.</title>
        <authorList>
            <person name="Hillmann F."/>
            <person name="Forbes G."/>
            <person name="Novohradska S."/>
            <person name="Ferling I."/>
            <person name="Riege K."/>
            <person name="Groth M."/>
            <person name="Westermann M."/>
            <person name="Marz M."/>
            <person name="Spaller T."/>
            <person name="Winckler T."/>
            <person name="Schaap P."/>
            <person name="Glockner G."/>
        </authorList>
    </citation>
    <scope>NUCLEOTIDE SEQUENCE [LARGE SCALE GENOMIC DNA]</scope>
    <source>
        <strain evidence="16 17">Jena</strain>
    </source>
</reference>
<keyword evidence="6 14" id="KW-0547">Nucleotide-binding</keyword>
<keyword evidence="7 16" id="KW-0418">Kinase</keyword>
<dbReference type="PROSITE" id="PS00107">
    <property type="entry name" value="PROTEIN_KINASE_ATP"/>
    <property type="match status" value="1"/>
</dbReference>
<dbReference type="STRING" id="1890364.A0A2P6NST4"/>
<dbReference type="EMBL" id="MDYQ01000023">
    <property type="protein sequence ID" value="PRP87025.1"/>
    <property type="molecule type" value="Genomic_DNA"/>
</dbReference>
<dbReference type="InParanoid" id="A0A2P6NST4"/>
<comment type="catalytic activity">
    <reaction evidence="12">
        <text>L-seryl-[protein] + ATP = O-phospho-L-seryl-[protein] + ADP + H(+)</text>
        <dbReference type="Rhea" id="RHEA:17989"/>
        <dbReference type="Rhea" id="RHEA-COMP:9863"/>
        <dbReference type="Rhea" id="RHEA-COMP:11604"/>
        <dbReference type="ChEBI" id="CHEBI:15378"/>
        <dbReference type="ChEBI" id="CHEBI:29999"/>
        <dbReference type="ChEBI" id="CHEBI:30616"/>
        <dbReference type="ChEBI" id="CHEBI:83421"/>
        <dbReference type="ChEBI" id="CHEBI:456216"/>
        <dbReference type="EC" id="2.7.11.1"/>
    </reaction>
</comment>
<dbReference type="GO" id="GO:0006260">
    <property type="term" value="P:DNA replication"/>
    <property type="evidence" value="ECO:0007669"/>
    <property type="project" value="UniProtKB-KW"/>
</dbReference>
<dbReference type="SMART" id="SM00220">
    <property type="entry name" value="S_TKc"/>
    <property type="match status" value="1"/>
</dbReference>
<dbReference type="GO" id="GO:0003887">
    <property type="term" value="F:DNA-directed DNA polymerase activity"/>
    <property type="evidence" value="ECO:0007669"/>
    <property type="project" value="UniProtKB-KW"/>
</dbReference>
<dbReference type="GO" id="GO:0005524">
    <property type="term" value="F:ATP binding"/>
    <property type="evidence" value="ECO:0007669"/>
    <property type="project" value="UniProtKB-UniRule"/>
</dbReference>
<dbReference type="InterPro" id="IPR000719">
    <property type="entry name" value="Prot_kinase_dom"/>
</dbReference>
<comment type="catalytic activity">
    <reaction evidence="11">
        <text>L-threonyl-[protein] + ATP = O-phospho-L-threonyl-[protein] + ADP + H(+)</text>
        <dbReference type="Rhea" id="RHEA:46608"/>
        <dbReference type="Rhea" id="RHEA-COMP:11060"/>
        <dbReference type="Rhea" id="RHEA-COMP:11605"/>
        <dbReference type="ChEBI" id="CHEBI:15378"/>
        <dbReference type="ChEBI" id="CHEBI:30013"/>
        <dbReference type="ChEBI" id="CHEBI:30616"/>
        <dbReference type="ChEBI" id="CHEBI:61977"/>
        <dbReference type="ChEBI" id="CHEBI:456216"/>
        <dbReference type="EC" id="2.7.11.1"/>
    </reaction>
</comment>
<evidence type="ECO:0000256" key="12">
    <source>
        <dbReference type="ARBA" id="ARBA00048679"/>
    </source>
</evidence>
<dbReference type="Gene3D" id="1.10.510.10">
    <property type="entry name" value="Transferase(Phosphotransferase) domain 1"/>
    <property type="match status" value="1"/>
</dbReference>
<keyword evidence="5" id="KW-0235">DNA replication</keyword>
<dbReference type="SUPFAM" id="SSF56672">
    <property type="entry name" value="DNA/RNA polymerases"/>
    <property type="match status" value="1"/>
</dbReference>
<proteinExistence type="inferred from homology"/>
<evidence type="ECO:0000256" key="14">
    <source>
        <dbReference type="PROSITE-ProRule" id="PRU10141"/>
    </source>
</evidence>
<dbReference type="CDD" id="cd05117">
    <property type="entry name" value="STKc_CAMK"/>
    <property type="match status" value="1"/>
</dbReference>
<evidence type="ECO:0000313" key="17">
    <source>
        <dbReference type="Proteomes" id="UP000241769"/>
    </source>
</evidence>
<comment type="caution">
    <text evidence="16">The sequence shown here is derived from an EMBL/GenBank/DDBJ whole genome shotgun (WGS) entry which is preliminary data.</text>
</comment>
<dbReference type="InterPro" id="IPR017441">
    <property type="entry name" value="Protein_kinase_ATP_BS"/>
</dbReference>
<dbReference type="Gene3D" id="3.90.1600.10">
    <property type="entry name" value="Palm domain of DNA polymerase"/>
    <property type="match status" value="1"/>
</dbReference>
<keyword evidence="9" id="KW-0239">DNA-directed DNA polymerase</keyword>
<keyword evidence="8 14" id="KW-0067">ATP-binding</keyword>
<feature type="domain" description="Protein kinase" evidence="15">
    <location>
        <begin position="1198"/>
        <end position="1441"/>
    </location>
</feature>
<comment type="similarity">
    <text evidence="1">Belongs to the DNA polymerase type-B family.</text>
</comment>
<keyword evidence="4" id="KW-0548">Nucleotidyltransferase</keyword>
<evidence type="ECO:0000256" key="5">
    <source>
        <dbReference type="ARBA" id="ARBA00022705"/>
    </source>
</evidence>
<evidence type="ECO:0000256" key="8">
    <source>
        <dbReference type="ARBA" id="ARBA00022840"/>
    </source>
</evidence>
<dbReference type="FunFam" id="1.10.510.10:FF:000571">
    <property type="entry name" value="Maternal embryonic leucine zipper kinase"/>
    <property type="match status" value="1"/>
</dbReference>
<dbReference type="FunFam" id="3.30.200.20:FF:000003">
    <property type="entry name" value="Non-specific serine/threonine protein kinase"/>
    <property type="match status" value="1"/>
</dbReference>